<dbReference type="Proteomes" id="UP000613840">
    <property type="component" value="Unassembled WGS sequence"/>
</dbReference>
<gene>
    <name evidence="3" type="ORF">GCM10011575_03010</name>
</gene>
<organism evidence="3 4">
    <name type="scientific">Microlunatus endophyticus</name>
    <dbReference type="NCBI Taxonomy" id="1716077"/>
    <lineage>
        <taxon>Bacteria</taxon>
        <taxon>Bacillati</taxon>
        <taxon>Actinomycetota</taxon>
        <taxon>Actinomycetes</taxon>
        <taxon>Propionibacteriales</taxon>
        <taxon>Propionibacteriaceae</taxon>
        <taxon>Microlunatus</taxon>
    </lineage>
</organism>
<evidence type="ECO:0000256" key="1">
    <source>
        <dbReference type="PROSITE-ProRule" id="PRU00169"/>
    </source>
</evidence>
<dbReference type="PROSITE" id="PS50110">
    <property type="entry name" value="RESPONSE_REGULATORY"/>
    <property type="match status" value="1"/>
</dbReference>
<feature type="modified residue" description="4-aspartylphosphate" evidence="1">
    <location>
        <position position="71"/>
    </location>
</feature>
<evidence type="ECO:0000313" key="3">
    <source>
        <dbReference type="EMBL" id="GGL48518.1"/>
    </source>
</evidence>
<comment type="caution">
    <text evidence="3">The sequence shown here is derived from an EMBL/GenBank/DDBJ whole genome shotgun (WGS) entry which is preliminary data.</text>
</comment>
<name>A0A917VZC6_9ACTN</name>
<dbReference type="Gene3D" id="3.40.50.2300">
    <property type="match status" value="1"/>
</dbReference>
<evidence type="ECO:0000259" key="2">
    <source>
        <dbReference type="PROSITE" id="PS50110"/>
    </source>
</evidence>
<dbReference type="SUPFAM" id="SSF52172">
    <property type="entry name" value="CheY-like"/>
    <property type="match status" value="1"/>
</dbReference>
<feature type="domain" description="Response regulatory" evidence="2">
    <location>
        <begin position="12"/>
        <end position="134"/>
    </location>
</feature>
<accession>A0A917VZC6</accession>
<keyword evidence="4" id="KW-1185">Reference proteome</keyword>
<dbReference type="EMBL" id="BMMZ01000001">
    <property type="protein sequence ID" value="GGL48518.1"/>
    <property type="molecule type" value="Genomic_DNA"/>
</dbReference>
<sequence>MTSEQTPVRVATILVYASDRTVRAQVRAALGRKVASDLPEVRIVEAATQAAVMKAADASNEGAGIDLMLLDGEARPGGMGVCRQLKDEIFNCPPVLIIAGRADDAWLATWSRADAVVAHPIDPVTLPGAVAALLRQRLGTTPARTA</sequence>
<dbReference type="AlphaFoldDB" id="A0A917VZC6"/>
<dbReference type="InterPro" id="IPR001789">
    <property type="entry name" value="Sig_transdc_resp-reg_receiver"/>
</dbReference>
<keyword evidence="1" id="KW-0597">Phosphoprotein</keyword>
<proteinExistence type="predicted"/>
<reference evidence="3" key="2">
    <citation type="submission" date="2020-09" db="EMBL/GenBank/DDBJ databases">
        <authorList>
            <person name="Sun Q."/>
            <person name="Zhou Y."/>
        </authorList>
    </citation>
    <scope>NUCLEOTIDE SEQUENCE</scope>
    <source>
        <strain evidence="3">CGMCC 4.7306</strain>
    </source>
</reference>
<reference evidence="3" key="1">
    <citation type="journal article" date="2014" name="Int. J. Syst. Evol. Microbiol.">
        <title>Complete genome sequence of Corynebacterium casei LMG S-19264T (=DSM 44701T), isolated from a smear-ripened cheese.</title>
        <authorList>
            <consortium name="US DOE Joint Genome Institute (JGI-PGF)"/>
            <person name="Walter F."/>
            <person name="Albersmeier A."/>
            <person name="Kalinowski J."/>
            <person name="Ruckert C."/>
        </authorList>
    </citation>
    <scope>NUCLEOTIDE SEQUENCE</scope>
    <source>
        <strain evidence="3">CGMCC 4.7306</strain>
    </source>
</reference>
<evidence type="ECO:0000313" key="4">
    <source>
        <dbReference type="Proteomes" id="UP000613840"/>
    </source>
</evidence>
<dbReference type="GO" id="GO:0000160">
    <property type="term" value="P:phosphorelay signal transduction system"/>
    <property type="evidence" value="ECO:0007669"/>
    <property type="project" value="InterPro"/>
</dbReference>
<protein>
    <recommendedName>
        <fullName evidence="2">Response regulatory domain-containing protein</fullName>
    </recommendedName>
</protein>
<dbReference type="InterPro" id="IPR011006">
    <property type="entry name" value="CheY-like_superfamily"/>
</dbReference>